<dbReference type="CDD" id="cd02440">
    <property type="entry name" value="AdoMet_MTases"/>
    <property type="match status" value="1"/>
</dbReference>
<dbReference type="InterPro" id="IPR029063">
    <property type="entry name" value="SAM-dependent_MTases_sf"/>
</dbReference>
<dbReference type="Pfam" id="PF08241">
    <property type="entry name" value="Methyltransf_11"/>
    <property type="match status" value="1"/>
</dbReference>
<dbReference type="GO" id="GO:0008168">
    <property type="term" value="F:methyltransferase activity"/>
    <property type="evidence" value="ECO:0007669"/>
    <property type="project" value="UniProtKB-KW"/>
</dbReference>
<dbReference type="PANTHER" id="PTHR43460">
    <property type="entry name" value="METHYLTRANSFERASE"/>
    <property type="match status" value="1"/>
</dbReference>
<dbReference type="PANTHER" id="PTHR43460:SF1">
    <property type="entry name" value="METHYLTRANSFERASE TYPE 11 DOMAIN-CONTAINING PROTEIN"/>
    <property type="match status" value="1"/>
</dbReference>
<dbReference type="Gene3D" id="3.40.50.150">
    <property type="entry name" value="Vaccinia Virus protein VP39"/>
    <property type="match status" value="1"/>
</dbReference>
<reference evidence="2 3" key="1">
    <citation type="submission" date="2021-03" db="EMBL/GenBank/DDBJ databases">
        <title>Antimicrobial resistance genes in bacteria isolated from Japanese honey, and their potential for conferring macrolide and lincosamide resistance in the American foulbrood pathogen Paenibacillus larvae.</title>
        <authorList>
            <person name="Okamoto M."/>
            <person name="Kumagai M."/>
            <person name="Kanamori H."/>
            <person name="Takamatsu D."/>
        </authorList>
    </citation>
    <scope>NUCLEOTIDE SEQUENCE [LARGE SCALE GENOMIC DNA]</scope>
    <source>
        <strain evidence="2 3">J21TS3</strain>
    </source>
</reference>
<dbReference type="InterPro" id="IPR013216">
    <property type="entry name" value="Methyltransf_11"/>
</dbReference>
<dbReference type="Proteomes" id="UP000680638">
    <property type="component" value="Unassembled WGS sequence"/>
</dbReference>
<dbReference type="SUPFAM" id="SSF53335">
    <property type="entry name" value="S-adenosyl-L-methionine-dependent methyltransferases"/>
    <property type="match status" value="1"/>
</dbReference>
<dbReference type="EMBL" id="BORW01000024">
    <property type="protein sequence ID" value="GIO68938.1"/>
    <property type="molecule type" value="Genomic_DNA"/>
</dbReference>
<feature type="domain" description="Methyltransferase type 11" evidence="1">
    <location>
        <begin position="58"/>
        <end position="144"/>
    </location>
</feature>
<keyword evidence="2" id="KW-0489">Methyltransferase</keyword>
<evidence type="ECO:0000313" key="3">
    <source>
        <dbReference type="Proteomes" id="UP000680638"/>
    </source>
</evidence>
<protein>
    <submittedName>
        <fullName evidence="2">Methyltransferase</fullName>
    </submittedName>
</protein>
<organism evidence="2 3">
    <name type="scientific">Paenibacillus cookii</name>
    <dbReference type="NCBI Taxonomy" id="157839"/>
    <lineage>
        <taxon>Bacteria</taxon>
        <taxon>Bacillati</taxon>
        <taxon>Bacillota</taxon>
        <taxon>Bacilli</taxon>
        <taxon>Bacillales</taxon>
        <taxon>Paenibacillaceae</taxon>
        <taxon>Paenibacillus</taxon>
    </lineage>
</organism>
<proteinExistence type="predicted"/>
<dbReference type="RefSeq" id="WP_212951520.1">
    <property type="nucleotide sequence ID" value="NZ_BORW01000024.1"/>
</dbReference>
<gene>
    <name evidence="2" type="ORF">J21TS3_37590</name>
</gene>
<keyword evidence="2" id="KW-0808">Transferase</keyword>
<dbReference type="GO" id="GO:0032259">
    <property type="term" value="P:methylation"/>
    <property type="evidence" value="ECO:0007669"/>
    <property type="project" value="UniProtKB-KW"/>
</dbReference>
<sequence length="254" mass="29776">MKHLTDLSYEEVVQSTDMTFSGWDFSYLGNTGRLQEFPLRWNYYNLVEQAISQSESMLDMGTGGGEFLSRLSRLPAHTCATEGYKPNVEVARRRLEPLGVRVSYIEKDEQIPFADEEFDLVINRHESYCPKEVHRILKPGGLFITQQVGGTNDQELNEWLAAPNDEFAHWNLDYAVRKLEPYFDIEGRDEEVTRSRFYDLGAVVYYLSVIPWQIPDFSVERYDRQLRELHRTLEQQGYLDTSCHRFIIAARKKW</sequence>
<keyword evidence="3" id="KW-1185">Reference proteome</keyword>
<evidence type="ECO:0000313" key="2">
    <source>
        <dbReference type="EMBL" id="GIO68938.1"/>
    </source>
</evidence>
<evidence type="ECO:0000259" key="1">
    <source>
        <dbReference type="Pfam" id="PF08241"/>
    </source>
</evidence>
<accession>A0ABQ4M0L6</accession>
<name>A0ABQ4M0L6_9BACL</name>
<dbReference type="InterPro" id="IPR052939">
    <property type="entry name" value="23S_rRNA_MeTrnsfrase_RlmA"/>
</dbReference>
<comment type="caution">
    <text evidence="2">The sequence shown here is derived from an EMBL/GenBank/DDBJ whole genome shotgun (WGS) entry which is preliminary data.</text>
</comment>